<protein>
    <recommendedName>
        <fullName evidence="6">Transporter</fullName>
    </recommendedName>
</protein>
<dbReference type="SUPFAM" id="SSF161070">
    <property type="entry name" value="SNF-like"/>
    <property type="match status" value="1"/>
</dbReference>
<dbReference type="CDD" id="cd10336">
    <property type="entry name" value="SLC6sbd_Tyt1-Like"/>
    <property type="match status" value="1"/>
</dbReference>
<dbReference type="InterPro" id="IPR037272">
    <property type="entry name" value="SNS_sf"/>
</dbReference>
<dbReference type="AlphaFoldDB" id="A0A3P2A6Q0"/>
<dbReference type="PRINTS" id="PR00176">
    <property type="entry name" value="NANEUSMPORT"/>
</dbReference>
<feature type="transmembrane region" description="Helical" evidence="7">
    <location>
        <begin position="85"/>
        <end position="107"/>
    </location>
</feature>
<dbReference type="GO" id="GO:0015293">
    <property type="term" value="F:symporter activity"/>
    <property type="evidence" value="ECO:0007669"/>
    <property type="project" value="UniProtKB-KW"/>
</dbReference>
<dbReference type="PROSITE" id="PS50267">
    <property type="entry name" value="NA_NEUROTRAN_SYMP_3"/>
    <property type="match status" value="1"/>
</dbReference>
<keyword evidence="2 6" id="KW-0813">Transport</keyword>
<comment type="similarity">
    <text evidence="6">Belongs to the sodium:neurotransmitter symporter (SNF) (TC 2.A.22) family.</text>
</comment>
<organism evidence="8 9">
    <name type="scientific">Conchiformibius steedae</name>
    <dbReference type="NCBI Taxonomy" id="153493"/>
    <lineage>
        <taxon>Bacteria</taxon>
        <taxon>Pseudomonadati</taxon>
        <taxon>Pseudomonadota</taxon>
        <taxon>Betaproteobacteria</taxon>
        <taxon>Neisseriales</taxon>
        <taxon>Neisseriaceae</taxon>
        <taxon>Conchiformibius</taxon>
    </lineage>
</organism>
<proteinExistence type="inferred from homology"/>
<evidence type="ECO:0000256" key="5">
    <source>
        <dbReference type="ARBA" id="ARBA00023136"/>
    </source>
</evidence>
<dbReference type="InterPro" id="IPR047218">
    <property type="entry name" value="YocR/YhdH-like"/>
</dbReference>
<feature type="transmembrane region" description="Helical" evidence="7">
    <location>
        <begin position="375"/>
        <end position="398"/>
    </location>
</feature>
<accession>A0A3P2A6Q0</accession>
<dbReference type="GO" id="GO:0016020">
    <property type="term" value="C:membrane"/>
    <property type="evidence" value="ECO:0007669"/>
    <property type="project" value="UniProtKB-SubCell"/>
</dbReference>
<dbReference type="PANTHER" id="PTHR42948:SF1">
    <property type="entry name" value="TRANSPORTER"/>
    <property type="match status" value="1"/>
</dbReference>
<evidence type="ECO:0000256" key="3">
    <source>
        <dbReference type="ARBA" id="ARBA00022692"/>
    </source>
</evidence>
<gene>
    <name evidence="8" type="ORF">EII21_04860</name>
</gene>
<dbReference type="NCBIfam" id="NF037979">
    <property type="entry name" value="Na_transp"/>
    <property type="match status" value="1"/>
</dbReference>
<feature type="transmembrane region" description="Helical" evidence="7">
    <location>
        <begin position="143"/>
        <end position="162"/>
    </location>
</feature>
<evidence type="ECO:0000313" key="8">
    <source>
        <dbReference type="EMBL" id="RRD90608.1"/>
    </source>
</evidence>
<dbReference type="Pfam" id="PF00209">
    <property type="entry name" value="SNF"/>
    <property type="match status" value="2"/>
</dbReference>
<comment type="caution">
    <text evidence="8">The sequence shown here is derived from an EMBL/GenBank/DDBJ whole genome shotgun (WGS) entry which is preliminary data.</text>
</comment>
<feature type="transmembrane region" description="Helical" evidence="7">
    <location>
        <begin position="342"/>
        <end position="363"/>
    </location>
</feature>
<feature type="transmembrane region" description="Helical" evidence="7">
    <location>
        <begin position="214"/>
        <end position="239"/>
    </location>
</feature>
<evidence type="ECO:0000256" key="7">
    <source>
        <dbReference type="SAM" id="Phobius"/>
    </source>
</evidence>
<reference evidence="8 9" key="1">
    <citation type="submission" date="2018-11" db="EMBL/GenBank/DDBJ databases">
        <title>Genomes From Bacteria Associated with the Canine Oral Cavity: a Test Case for Automated Genome-Based Taxonomic Assignment.</title>
        <authorList>
            <person name="Coil D.A."/>
            <person name="Jospin G."/>
            <person name="Darling A.E."/>
            <person name="Wallis C."/>
            <person name="Davis I.J."/>
            <person name="Harris S."/>
            <person name="Eisen J.A."/>
            <person name="Holcombe L.J."/>
            <person name="O'Flynn C."/>
        </authorList>
    </citation>
    <scope>NUCLEOTIDE SEQUENCE [LARGE SCALE GENOMIC DNA]</scope>
    <source>
        <strain evidence="8 9">COT-280</strain>
    </source>
</reference>
<dbReference type="RefSeq" id="WP_124794486.1">
    <property type="nucleotide sequence ID" value="NZ_RQYC01000005.1"/>
</dbReference>
<comment type="subcellular location">
    <subcellularLocation>
        <location evidence="1">Membrane</location>
        <topology evidence="1">Multi-pass membrane protein</topology>
    </subcellularLocation>
</comment>
<evidence type="ECO:0000313" key="9">
    <source>
        <dbReference type="Proteomes" id="UP000269923"/>
    </source>
</evidence>
<feature type="transmembrane region" description="Helical" evidence="7">
    <location>
        <begin position="12"/>
        <end position="28"/>
    </location>
</feature>
<feature type="transmembrane region" description="Helical" evidence="7">
    <location>
        <begin position="301"/>
        <end position="330"/>
    </location>
</feature>
<keyword evidence="5 7" id="KW-0472">Membrane</keyword>
<sequence>MAAQAHWSSKIGFILSAAGSAIGLGAIWKFPYTAGNNGGAVFFLIFLVFTLLIGLPVLLAEFYVGRKSQRNALDAFGELAPKTPAWKAVGIAGVLACFLLLSFYSVVGGWVLAYVWHAFSGAVGAGTDFGALFGNTISNPWSAIFWQMLFMLITVAVVQNGISQGIERASRYLMPLLFLMFLVLAVRSLTLPGAMAGVSFLLAPDFSKIGGETLLTALGQAFFALSLGVSAMLTYAAYLDKNQDLFRSANSVMWLNMLVSLLAGLVIFPAVFAFGMKPDAGPGLIFIVLPEVFQKMPFGTALFALFMVLIAFATLTSAFAMLETVVAALIRGNEAKRRSITISTGAVILLVGIPSALSFGVLGEWKIMGKTVFDLWDYLITSWIMPLGALATAAFVGWAQPRETVLAHMREGSNISEKLIGLWYLALRWLAPVAILLVFWHTLSK</sequence>
<dbReference type="EMBL" id="RQYC01000005">
    <property type="protein sequence ID" value="RRD90608.1"/>
    <property type="molecule type" value="Genomic_DNA"/>
</dbReference>
<evidence type="ECO:0000256" key="4">
    <source>
        <dbReference type="ARBA" id="ARBA00022989"/>
    </source>
</evidence>
<dbReference type="PANTHER" id="PTHR42948">
    <property type="entry name" value="TRANSPORTER"/>
    <property type="match status" value="1"/>
</dbReference>
<dbReference type="PROSITE" id="PS00610">
    <property type="entry name" value="NA_NEUROTRAN_SYMP_1"/>
    <property type="match status" value="1"/>
</dbReference>
<keyword evidence="3 6" id="KW-0812">Transmembrane</keyword>
<feature type="transmembrane region" description="Helical" evidence="7">
    <location>
        <begin position="419"/>
        <end position="440"/>
    </location>
</feature>
<dbReference type="OrthoDB" id="9762833at2"/>
<keyword evidence="4 7" id="KW-1133">Transmembrane helix</keyword>
<evidence type="ECO:0000256" key="6">
    <source>
        <dbReference type="RuleBase" id="RU003732"/>
    </source>
</evidence>
<feature type="transmembrane region" description="Helical" evidence="7">
    <location>
        <begin position="174"/>
        <end position="202"/>
    </location>
</feature>
<evidence type="ECO:0000256" key="1">
    <source>
        <dbReference type="ARBA" id="ARBA00004141"/>
    </source>
</evidence>
<keyword evidence="6" id="KW-0769">Symport</keyword>
<feature type="transmembrane region" description="Helical" evidence="7">
    <location>
        <begin position="40"/>
        <end position="64"/>
    </location>
</feature>
<dbReference type="InterPro" id="IPR000175">
    <property type="entry name" value="Na/ntran_symport"/>
</dbReference>
<evidence type="ECO:0000256" key="2">
    <source>
        <dbReference type="ARBA" id="ARBA00022448"/>
    </source>
</evidence>
<keyword evidence="9" id="KW-1185">Reference proteome</keyword>
<dbReference type="Proteomes" id="UP000269923">
    <property type="component" value="Unassembled WGS sequence"/>
</dbReference>
<feature type="transmembrane region" description="Helical" evidence="7">
    <location>
        <begin position="251"/>
        <end position="274"/>
    </location>
</feature>
<name>A0A3P2A6Q0_9NEIS</name>
<dbReference type="STRING" id="1121352.GCA_000620925_02012"/>